<evidence type="ECO:0000256" key="1">
    <source>
        <dbReference type="ARBA" id="ARBA00004606"/>
    </source>
</evidence>
<protein>
    <submittedName>
        <fullName evidence="9">Premnaspirodiene oxygenase-like</fullName>
    </submittedName>
</protein>
<organism evidence="9 10">
    <name type="scientific">Olea europaea subsp. europaea</name>
    <dbReference type="NCBI Taxonomy" id="158383"/>
    <lineage>
        <taxon>Eukaryota</taxon>
        <taxon>Viridiplantae</taxon>
        <taxon>Streptophyta</taxon>
        <taxon>Embryophyta</taxon>
        <taxon>Tracheophyta</taxon>
        <taxon>Spermatophyta</taxon>
        <taxon>Magnoliopsida</taxon>
        <taxon>eudicotyledons</taxon>
        <taxon>Gunneridae</taxon>
        <taxon>Pentapetalae</taxon>
        <taxon>asterids</taxon>
        <taxon>lamiids</taxon>
        <taxon>Lamiales</taxon>
        <taxon>Oleaceae</taxon>
        <taxon>Oleeae</taxon>
        <taxon>Olea</taxon>
    </lineage>
</organism>
<comment type="caution">
    <text evidence="9">The sequence shown here is derived from an EMBL/GenBank/DDBJ whole genome shotgun (WGS) entry which is preliminary data.</text>
</comment>
<evidence type="ECO:0000313" key="10">
    <source>
        <dbReference type="Proteomes" id="UP000594638"/>
    </source>
</evidence>
<dbReference type="GO" id="GO:0004497">
    <property type="term" value="F:monooxygenase activity"/>
    <property type="evidence" value="ECO:0007669"/>
    <property type="project" value="UniProtKB-KW"/>
</dbReference>
<dbReference type="PRINTS" id="PR00385">
    <property type="entry name" value="P450"/>
</dbReference>
<dbReference type="InterPro" id="IPR002403">
    <property type="entry name" value="Cyt_P450_E_grp-IV"/>
</dbReference>
<evidence type="ECO:0000256" key="4">
    <source>
        <dbReference type="ARBA" id="ARBA00022723"/>
    </source>
</evidence>
<keyword evidence="6" id="KW-0560">Oxidoreductase</keyword>
<dbReference type="Gramene" id="OE9A103332T1">
    <property type="protein sequence ID" value="OE9A103332C1"/>
    <property type="gene ID" value="OE9A103332"/>
</dbReference>
<dbReference type="OrthoDB" id="2789670at2759"/>
<dbReference type="Pfam" id="PF00067">
    <property type="entry name" value="p450"/>
    <property type="match status" value="1"/>
</dbReference>
<evidence type="ECO:0000313" key="9">
    <source>
        <dbReference type="EMBL" id="CAA3006606.1"/>
    </source>
</evidence>
<keyword evidence="10" id="KW-1185">Reference proteome</keyword>
<evidence type="ECO:0000256" key="3">
    <source>
        <dbReference type="ARBA" id="ARBA00022617"/>
    </source>
</evidence>
<dbReference type="SUPFAM" id="SSF48264">
    <property type="entry name" value="Cytochrome P450"/>
    <property type="match status" value="1"/>
</dbReference>
<keyword evidence="5" id="KW-0735">Signal-anchor</keyword>
<dbReference type="GO" id="GO:0016020">
    <property type="term" value="C:membrane"/>
    <property type="evidence" value="ECO:0007669"/>
    <property type="project" value="UniProtKB-SubCell"/>
</dbReference>
<dbReference type="GO" id="GO:0005506">
    <property type="term" value="F:iron ion binding"/>
    <property type="evidence" value="ECO:0007669"/>
    <property type="project" value="InterPro"/>
</dbReference>
<evidence type="ECO:0000256" key="8">
    <source>
        <dbReference type="ARBA" id="ARBA00023033"/>
    </source>
</evidence>
<dbReference type="Gene3D" id="1.10.630.10">
    <property type="entry name" value="Cytochrome P450"/>
    <property type="match status" value="1"/>
</dbReference>
<keyword evidence="7" id="KW-0408">Iron</keyword>
<dbReference type="InterPro" id="IPR036396">
    <property type="entry name" value="Cyt_P450_sf"/>
</dbReference>
<dbReference type="GO" id="GO:0020037">
    <property type="term" value="F:heme binding"/>
    <property type="evidence" value="ECO:0007669"/>
    <property type="project" value="InterPro"/>
</dbReference>
<gene>
    <name evidence="9" type="ORF">OLEA9_A103332</name>
</gene>
<comment type="similarity">
    <text evidence="2">Belongs to the cytochrome P450 family.</text>
</comment>
<dbReference type="PRINTS" id="PR00465">
    <property type="entry name" value="EP450IV"/>
</dbReference>
<reference evidence="9 10" key="1">
    <citation type="submission" date="2019-12" db="EMBL/GenBank/DDBJ databases">
        <authorList>
            <person name="Alioto T."/>
            <person name="Alioto T."/>
            <person name="Gomez Garrido J."/>
        </authorList>
    </citation>
    <scope>NUCLEOTIDE SEQUENCE [LARGE SCALE GENOMIC DNA]</scope>
</reference>
<evidence type="ECO:0000256" key="2">
    <source>
        <dbReference type="ARBA" id="ARBA00010617"/>
    </source>
</evidence>
<dbReference type="InterPro" id="IPR052306">
    <property type="entry name" value="CYP450_71D"/>
</dbReference>
<comment type="subcellular location">
    <subcellularLocation>
        <location evidence="1">Membrane</location>
        <topology evidence="1">Single-pass type II membrane protein</topology>
    </subcellularLocation>
</comment>
<evidence type="ECO:0000256" key="7">
    <source>
        <dbReference type="ARBA" id="ARBA00023004"/>
    </source>
</evidence>
<keyword evidence="3" id="KW-0349">Heme</keyword>
<keyword evidence="4" id="KW-0479">Metal-binding</keyword>
<accession>A0A8S0TP24</accession>
<dbReference type="Proteomes" id="UP000594638">
    <property type="component" value="Unassembled WGS sequence"/>
</dbReference>
<name>A0A8S0TP24_OLEEU</name>
<evidence type="ECO:0000256" key="5">
    <source>
        <dbReference type="ARBA" id="ARBA00022968"/>
    </source>
</evidence>
<dbReference type="InterPro" id="IPR001128">
    <property type="entry name" value="Cyt_P450"/>
</dbReference>
<keyword evidence="5" id="KW-0812">Transmembrane</keyword>
<dbReference type="PANTHER" id="PTHR47953">
    <property type="entry name" value="OS08G0105600 PROTEIN"/>
    <property type="match status" value="1"/>
</dbReference>
<sequence>MAKEVLKSHDPACANRQKSVATEIMRYSYTDIVLLKMQCKVDVILDAINDEHRKNLTATNKANGELGSEDLVEVLFRLKESSELDFPKTNDNIIAVIFDMFSAGTESSSSTLDWAMAELIKNPRVMLKAKNEIRQAYNGRKTINEADMHMLKYLKLVVKETLHLHPPVSIIPRTCREECEIGGYQIPINANVIVNIWSIGRDPNYWENPDSFKPAS</sequence>
<dbReference type="GO" id="GO:0016705">
    <property type="term" value="F:oxidoreductase activity, acting on paired donors, with incorporation or reduction of molecular oxygen"/>
    <property type="evidence" value="ECO:0007669"/>
    <property type="project" value="InterPro"/>
</dbReference>
<proteinExistence type="inferred from homology"/>
<dbReference type="PANTHER" id="PTHR47953:SF16">
    <property type="entry name" value="CYTOCHROME P450 71D8"/>
    <property type="match status" value="1"/>
</dbReference>
<evidence type="ECO:0000256" key="6">
    <source>
        <dbReference type="ARBA" id="ARBA00023002"/>
    </source>
</evidence>
<dbReference type="EMBL" id="CACTIH010007262">
    <property type="protein sequence ID" value="CAA3006606.1"/>
    <property type="molecule type" value="Genomic_DNA"/>
</dbReference>
<dbReference type="AlphaFoldDB" id="A0A8S0TP24"/>
<keyword evidence="8" id="KW-0503">Monooxygenase</keyword>